<sequence>MGDMPYPSMAAMMQMDDTARTAKVLFDQLEWRNTAEGKAAVWDAWGWYGGDYNKAWLRTEGERVGGTTQNARADLLWDHIFARWWSVQSGGRRDFGEGPARTWAAIGVQGLAPDWFDTEATFYVGDQGRTAVRLKTEYQLLFTQRLILQPEGEANLYGKPDPARQLGSGLSDLEIGLRLRYEVRREFAPYIGVVWSRRFGGTADRVRQSGGDVSDVQFVAGLRAWF</sequence>
<accession>A0A537KBZ7</accession>
<evidence type="ECO:0000313" key="2">
    <source>
        <dbReference type="Proteomes" id="UP000318509"/>
    </source>
</evidence>
<dbReference type="InterPro" id="IPR007939">
    <property type="entry name" value="Cu-R_B_prcur"/>
</dbReference>
<proteinExistence type="predicted"/>
<reference evidence="1 2" key="1">
    <citation type="journal article" date="2019" name="Nat. Microbiol.">
        <title>Mediterranean grassland soil C-N compound turnover is dependent on rainfall and depth, and is mediated by genomically divergent microorganisms.</title>
        <authorList>
            <person name="Diamond S."/>
            <person name="Andeer P.F."/>
            <person name="Li Z."/>
            <person name="Crits-Christoph A."/>
            <person name="Burstein D."/>
            <person name="Anantharaman K."/>
            <person name="Lane K.R."/>
            <person name="Thomas B.C."/>
            <person name="Pan C."/>
            <person name="Northen T.R."/>
            <person name="Banfield J.F."/>
        </authorList>
    </citation>
    <scope>NUCLEOTIDE SEQUENCE [LARGE SCALE GENOMIC DNA]</scope>
    <source>
        <strain evidence="1">NP_3</strain>
    </source>
</reference>
<dbReference type="GO" id="GO:0005507">
    <property type="term" value="F:copper ion binding"/>
    <property type="evidence" value="ECO:0007669"/>
    <property type="project" value="InterPro"/>
</dbReference>
<organism evidence="1 2">
    <name type="scientific">Candidatus Segetimicrobium genomatis</name>
    <dbReference type="NCBI Taxonomy" id="2569760"/>
    <lineage>
        <taxon>Bacteria</taxon>
        <taxon>Bacillati</taxon>
        <taxon>Candidatus Sysuimicrobiota</taxon>
        <taxon>Candidatus Sysuimicrobiia</taxon>
        <taxon>Candidatus Sysuimicrobiales</taxon>
        <taxon>Candidatus Segetimicrobiaceae</taxon>
        <taxon>Candidatus Segetimicrobium</taxon>
    </lineage>
</organism>
<dbReference type="AlphaFoldDB" id="A0A537KBZ7"/>
<comment type="caution">
    <text evidence="1">The sequence shown here is derived from an EMBL/GenBank/DDBJ whole genome shotgun (WGS) entry which is preliminary data.</text>
</comment>
<evidence type="ECO:0000313" key="1">
    <source>
        <dbReference type="EMBL" id="TMI93298.1"/>
    </source>
</evidence>
<dbReference type="GO" id="GO:0009279">
    <property type="term" value="C:cell outer membrane"/>
    <property type="evidence" value="ECO:0007669"/>
    <property type="project" value="InterPro"/>
</dbReference>
<dbReference type="EMBL" id="VBAK01000031">
    <property type="protein sequence ID" value="TMI93298.1"/>
    <property type="molecule type" value="Genomic_DNA"/>
</dbReference>
<protein>
    <submittedName>
        <fullName evidence="1">Copper resistance protein B</fullName>
    </submittedName>
</protein>
<gene>
    <name evidence="1" type="ORF">E6H00_01440</name>
</gene>
<dbReference type="Proteomes" id="UP000318509">
    <property type="component" value="Unassembled WGS sequence"/>
</dbReference>
<dbReference type="Pfam" id="PF05275">
    <property type="entry name" value="CopB"/>
    <property type="match status" value="1"/>
</dbReference>
<name>A0A537KBZ7_9BACT</name>
<dbReference type="GO" id="GO:0006878">
    <property type="term" value="P:intracellular copper ion homeostasis"/>
    <property type="evidence" value="ECO:0007669"/>
    <property type="project" value="InterPro"/>
</dbReference>